<gene>
    <name evidence="1" type="primary">P0418E08.109</name>
</gene>
<dbReference type="EMBL" id="AP004382">
    <property type="protein sequence ID" value="BAC16072.1"/>
    <property type="molecule type" value="Genomic_DNA"/>
</dbReference>
<dbReference type="AlphaFoldDB" id="Q8H3U3"/>
<sequence>MEDGKSIVYRACKSYIRHVSTKYAAISHTAASIGVQEIILLAQRFSHQYAAISHTATSIGVREIILLAHWFSHQYVAISHTATSIGVREIIPLAHWFSHQYAAISHTAASIGVREIIPLAHWFSHQYAAISHTATSIGVREIILLAHWFSHQYVAISRYDYDSVAVLVPRLQVIEGHLLTSPQPVDRSDLSYICFKWSSYGYCLVLDQRCGVTPATSTFSGRVTATAWSSTSDVAFLRLLPLSVVKLWLLPGPRPAMWRSSDYFHFQWSSYGYCLVLDQRCSVSPTTSFTSDWSSYDYCLVLDQRCSDLSHYLYFNVVGLITRHDCERTSGYAMSWYVAISHTVASIGVREIILLAHWFSHQYAAISHTATSIGVGEIILLTHWFSHQYTAISHTSPQPVDRSDLSYICFKWSSYGYCLVLDQRCGVPPTTSTFSGRVTATAWSSTSDLALLRQIPLSVWSSYDYCLLPDQRCSDFSHYLYFNVVGLITRHDCERTSGYAISWWSSYGNCLVLDKRCGVPPTTSTFSGQAISHTAASIGVREIILLAHWFSHQYAAISRTSPQPVDRSDLSYICFKWSSYGYCLVLDQRCGIPPTTSTFSGRVTATAWSSTSDVAFLRLLLLSVVQLQLLPRPRSAMWRSSDYFYFQWSSYGYCLVLDQRCGIPPTTSTFSGRVTATA</sequence>
<accession>Q8H3U3</accession>
<protein>
    <submittedName>
        <fullName evidence="1">Uncharacterized protein</fullName>
    </submittedName>
</protein>
<proteinExistence type="predicted"/>
<reference evidence="2" key="2">
    <citation type="journal article" date="2008" name="Nucleic Acids Res.">
        <title>The rice annotation project database (RAP-DB): 2008 update.</title>
        <authorList>
            <consortium name="The rice annotation project (RAP)"/>
        </authorList>
    </citation>
    <scope>GENOME REANNOTATION</scope>
    <source>
        <strain evidence="2">cv. Nipponbare</strain>
    </source>
</reference>
<dbReference type="Proteomes" id="UP000000763">
    <property type="component" value="Chromosome 7"/>
</dbReference>
<evidence type="ECO:0000313" key="2">
    <source>
        <dbReference type="Proteomes" id="UP000000763"/>
    </source>
</evidence>
<organism evidence="1 2">
    <name type="scientific">Oryza sativa subsp. japonica</name>
    <name type="common">Rice</name>
    <dbReference type="NCBI Taxonomy" id="39947"/>
    <lineage>
        <taxon>Eukaryota</taxon>
        <taxon>Viridiplantae</taxon>
        <taxon>Streptophyta</taxon>
        <taxon>Embryophyta</taxon>
        <taxon>Tracheophyta</taxon>
        <taxon>Spermatophyta</taxon>
        <taxon>Magnoliopsida</taxon>
        <taxon>Liliopsida</taxon>
        <taxon>Poales</taxon>
        <taxon>Poaceae</taxon>
        <taxon>BOP clade</taxon>
        <taxon>Oryzoideae</taxon>
        <taxon>Oryzeae</taxon>
        <taxon>Oryzinae</taxon>
        <taxon>Oryza</taxon>
        <taxon>Oryza sativa</taxon>
    </lineage>
</organism>
<evidence type="ECO:0000313" key="1">
    <source>
        <dbReference type="EMBL" id="BAC16072.1"/>
    </source>
</evidence>
<name>Q8H3U3_ORYSJ</name>
<reference evidence="2" key="1">
    <citation type="journal article" date="2005" name="Nature">
        <title>The map-based sequence of the rice genome.</title>
        <authorList>
            <consortium name="International rice genome sequencing project (IRGSP)"/>
            <person name="Matsumoto T."/>
            <person name="Wu J."/>
            <person name="Kanamori H."/>
            <person name="Katayose Y."/>
            <person name="Fujisawa M."/>
            <person name="Namiki N."/>
            <person name="Mizuno H."/>
            <person name="Yamamoto K."/>
            <person name="Antonio B.A."/>
            <person name="Baba T."/>
            <person name="Sakata K."/>
            <person name="Nagamura Y."/>
            <person name="Aoki H."/>
            <person name="Arikawa K."/>
            <person name="Arita K."/>
            <person name="Bito T."/>
            <person name="Chiden Y."/>
            <person name="Fujitsuka N."/>
            <person name="Fukunaka R."/>
            <person name="Hamada M."/>
            <person name="Harada C."/>
            <person name="Hayashi A."/>
            <person name="Hijishita S."/>
            <person name="Honda M."/>
            <person name="Hosokawa S."/>
            <person name="Ichikawa Y."/>
            <person name="Idonuma A."/>
            <person name="Iijima M."/>
            <person name="Ikeda M."/>
            <person name="Ikeno M."/>
            <person name="Ito K."/>
            <person name="Ito S."/>
            <person name="Ito T."/>
            <person name="Ito Y."/>
            <person name="Ito Y."/>
            <person name="Iwabuchi A."/>
            <person name="Kamiya K."/>
            <person name="Karasawa W."/>
            <person name="Kurita K."/>
            <person name="Katagiri S."/>
            <person name="Kikuta A."/>
            <person name="Kobayashi H."/>
            <person name="Kobayashi N."/>
            <person name="Machita K."/>
            <person name="Maehara T."/>
            <person name="Masukawa M."/>
            <person name="Mizubayashi T."/>
            <person name="Mukai Y."/>
            <person name="Nagasaki H."/>
            <person name="Nagata Y."/>
            <person name="Naito S."/>
            <person name="Nakashima M."/>
            <person name="Nakama Y."/>
            <person name="Nakamichi Y."/>
            <person name="Nakamura M."/>
            <person name="Meguro A."/>
            <person name="Negishi M."/>
            <person name="Ohta I."/>
            <person name="Ohta T."/>
            <person name="Okamoto M."/>
            <person name="Ono N."/>
            <person name="Saji S."/>
            <person name="Sakaguchi M."/>
            <person name="Sakai K."/>
            <person name="Shibata M."/>
            <person name="Shimokawa T."/>
            <person name="Song J."/>
            <person name="Takazaki Y."/>
            <person name="Terasawa K."/>
            <person name="Tsugane M."/>
            <person name="Tsuji K."/>
            <person name="Ueda S."/>
            <person name="Waki K."/>
            <person name="Yamagata H."/>
            <person name="Yamamoto M."/>
            <person name="Yamamoto S."/>
            <person name="Yamane H."/>
            <person name="Yoshiki S."/>
            <person name="Yoshihara R."/>
            <person name="Yukawa K."/>
            <person name="Zhong H."/>
            <person name="Yano M."/>
            <person name="Yuan Q."/>
            <person name="Ouyang S."/>
            <person name="Liu J."/>
            <person name="Jones K.M."/>
            <person name="Gansberger K."/>
            <person name="Moffat K."/>
            <person name="Hill J."/>
            <person name="Bera J."/>
            <person name="Fadrosh D."/>
            <person name="Jin S."/>
            <person name="Johri S."/>
            <person name="Kim M."/>
            <person name="Overton L."/>
            <person name="Reardon M."/>
            <person name="Tsitrin T."/>
            <person name="Vuong H."/>
            <person name="Weaver B."/>
            <person name="Ciecko A."/>
            <person name="Tallon L."/>
            <person name="Jackson J."/>
            <person name="Pai G."/>
            <person name="Aken S.V."/>
            <person name="Utterback T."/>
            <person name="Reidmuller S."/>
            <person name="Feldblyum T."/>
            <person name="Hsiao J."/>
            <person name="Zismann V."/>
            <person name="Iobst S."/>
            <person name="de Vazeille A.R."/>
            <person name="Buell C.R."/>
            <person name="Ying K."/>
            <person name="Li Y."/>
            <person name="Lu T."/>
            <person name="Huang Y."/>
            <person name="Zhao Q."/>
            <person name="Feng Q."/>
            <person name="Zhang L."/>
            <person name="Zhu J."/>
            <person name="Weng Q."/>
            <person name="Mu J."/>
            <person name="Lu Y."/>
            <person name="Fan D."/>
            <person name="Liu Y."/>
            <person name="Guan J."/>
            <person name="Zhang Y."/>
            <person name="Yu S."/>
            <person name="Liu X."/>
            <person name="Zhang Y."/>
            <person name="Hong G."/>
            <person name="Han B."/>
            <person name="Choisne N."/>
            <person name="Demange N."/>
            <person name="Orjeda G."/>
            <person name="Samain S."/>
            <person name="Cattolico L."/>
            <person name="Pelletier E."/>
            <person name="Couloux A."/>
            <person name="Segurens B."/>
            <person name="Wincker P."/>
            <person name="D'Hont A."/>
            <person name="Scarpelli C."/>
            <person name="Weissenbach J."/>
            <person name="Salanoubat M."/>
            <person name="Quetier F."/>
            <person name="Yu Y."/>
            <person name="Kim H.R."/>
            <person name="Rambo T."/>
            <person name="Currie J."/>
            <person name="Collura K."/>
            <person name="Luo M."/>
            <person name="Yang T."/>
            <person name="Ammiraju J.S.S."/>
            <person name="Engler F."/>
            <person name="Soderlund C."/>
            <person name="Wing R.A."/>
            <person name="Palmer L.E."/>
            <person name="de la Bastide M."/>
            <person name="Spiegel L."/>
            <person name="Nascimento L."/>
            <person name="Zutavern T."/>
            <person name="O'Shaughnessy A."/>
            <person name="Dike S."/>
            <person name="Dedhia N."/>
            <person name="Preston R."/>
            <person name="Balija V."/>
            <person name="McCombie W.R."/>
            <person name="Chow T."/>
            <person name="Chen H."/>
            <person name="Chung M."/>
            <person name="Chen C."/>
            <person name="Shaw J."/>
            <person name="Wu H."/>
            <person name="Hsiao K."/>
            <person name="Chao Y."/>
            <person name="Chu M."/>
            <person name="Cheng C."/>
            <person name="Hour A."/>
            <person name="Lee P."/>
            <person name="Lin S."/>
            <person name="Lin Y."/>
            <person name="Liou J."/>
            <person name="Liu S."/>
            <person name="Hsing Y."/>
            <person name="Raghuvanshi S."/>
            <person name="Mohanty A."/>
            <person name="Bharti A.K."/>
            <person name="Gaur A."/>
            <person name="Gupta V."/>
            <person name="Kumar D."/>
            <person name="Ravi V."/>
            <person name="Vij S."/>
            <person name="Kapur A."/>
            <person name="Khurana P."/>
            <person name="Khurana P."/>
            <person name="Khurana J.P."/>
            <person name="Tyagi A.K."/>
            <person name="Gaikwad K."/>
            <person name="Singh A."/>
            <person name="Dalal V."/>
            <person name="Srivastava S."/>
            <person name="Dixit A."/>
            <person name="Pal A.K."/>
            <person name="Ghazi I.A."/>
            <person name="Yadav M."/>
            <person name="Pandit A."/>
            <person name="Bhargava A."/>
            <person name="Sureshbabu K."/>
            <person name="Batra K."/>
            <person name="Sharma T.R."/>
            <person name="Mohapatra T."/>
            <person name="Singh N.K."/>
            <person name="Messing J."/>
            <person name="Nelson A.B."/>
            <person name="Fuks G."/>
            <person name="Kavchok S."/>
            <person name="Keizer G."/>
            <person name="Linton E."/>
            <person name="Llaca V."/>
            <person name="Song R."/>
            <person name="Tanyolac B."/>
            <person name="Young S."/>
            <person name="Ho-Il K."/>
            <person name="Hahn J.H."/>
            <person name="Sangsakoo G."/>
            <person name="Vanavichit A."/>
            <person name="de Mattos Luiz.A.T."/>
            <person name="Zimmer P.D."/>
            <person name="Malone G."/>
            <person name="Dellagostin O."/>
            <person name="de Oliveira A.C."/>
            <person name="Bevan M."/>
            <person name="Bancroft I."/>
            <person name="Minx P."/>
            <person name="Cordum H."/>
            <person name="Wilson R."/>
            <person name="Cheng Z."/>
            <person name="Jin W."/>
            <person name="Jiang J."/>
            <person name="Leong S.A."/>
            <person name="Iwama H."/>
            <person name="Gojobori T."/>
            <person name="Itoh T."/>
            <person name="Niimura Y."/>
            <person name="Fujii Y."/>
            <person name="Habara T."/>
            <person name="Sakai H."/>
            <person name="Sato Y."/>
            <person name="Wilson G."/>
            <person name="Kumar K."/>
            <person name="McCouch S."/>
            <person name="Juretic N."/>
            <person name="Hoen D."/>
            <person name="Wright S."/>
            <person name="Bruskiewich R."/>
            <person name="Bureau T."/>
            <person name="Miyao A."/>
            <person name="Hirochika H."/>
            <person name="Nishikawa T."/>
            <person name="Kadowaki K."/>
            <person name="Sugiura M."/>
            <person name="Burr B."/>
            <person name="Sasaki T."/>
        </authorList>
    </citation>
    <scope>NUCLEOTIDE SEQUENCE [LARGE SCALE GENOMIC DNA]</scope>
    <source>
        <strain evidence="2">cv. Nipponbare</strain>
    </source>
</reference>